<sequence length="49" mass="5587">MHPFRPEYQVASLFSVAKRQAQEPVTEFLPMGEEDSEAEVCLNPILHSQ</sequence>
<gene>
    <name evidence="1" type="ORF">GCM10011357_22920</name>
</gene>
<accession>A0ABQ1RHH8</accession>
<reference evidence="2" key="1">
    <citation type="journal article" date="2019" name="Int. J. Syst. Evol. Microbiol.">
        <title>The Global Catalogue of Microorganisms (GCM) 10K type strain sequencing project: providing services to taxonomists for standard genome sequencing and annotation.</title>
        <authorList>
            <consortium name="The Broad Institute Genomics Platform"/>
            <consortium name="The Broad Institute Genome Sequencing Center for Infectious Disease"/>
            <person name="Wu L."/>
            <person name="Ma J."/>
        </authorList>
    </citation>
    <scope>NUCLEOTIDE SEQUENCE [LARGE SCALE GENOMIC DNA]</scope>
    <source>
        <strain evidence="2">CGMCC 1.12923</strain>
    </source>
</reference>
<keyword evidence="2" id="KW-1185">Reference proteome</keyword>
<evidence type="ECO:0000313" key="1">
    <source>
        <dbReference type="EMBL" id="GGD67153.1"/>
    </source>
</evidence>
<dbReference type="Proteomes" id="UP000614272">
    <property type="component" value="Unassembled WGS sequence"/>
</dbReference>
<evidence type="ECO:0000313" key="2">
    <source>
        <dbReference type="Proteomes" id="UP000614272"/>
    </source>
</evidence>
<name>A0ABQ1RHH8_9ALTE</name>
<comment type="caution">
    <text evidence="1">The sequence shown here is derived from an EMBL/GenBank/DDBJ whole genome shotgun (WGS) entry which is preliminary data.</text>
</comment>
<organism evidence="1 2">
    <name type="scientific">Lacimicrobium alkaliphilum</name>
    <dbReference type="NCBI Taxonomy" id="1526571"/>
    <lineage>
        <taxon>Bacteria</taxon>
        <taxon>Pseudomonadati</taxon>
        <taxon>Pseudomonadota</taxon>
        <taxon>Gammaproteobacteria</taxon>
        <taxon>Alteromonadales</taxon>
        <taxon>Alteromonadaceae</taxon>
        <taxon>Lacimicrobium</taxon>
    </lineage>
</organism>
<protein>
    <submittedName>
        <fullName evidence="1">Uncharacterized protein</fullName>
    </submittedName>
</protein>
<dbReference type="EMBL" id="BMGJ01000008">
    <property type="protein sequence ID" value="GGD67153.1"/>
    <property type="molecule type" value="Genomic_DNA"/>
</dbReference>
<proteinExistence type="predicted"/>